<evidence type="ECO:0000256" key="5">
    <source>
        <dbReference type="ARBA" id="ARBA00022927"/>
    </source>
</evidence>
<dbReference type="Pfam" id="PF23020">
    <property type="entry name" value="PEX14-like_2nd"/>
    <property type="match status" value="1"/>
</dbReference>
<dbReference type="InterPro" id="IPR036388">
    <property type="entry name" value="WH-like_DNA-bd_sf"/>
</dbReference>
<evidence type="ECO:0000259" key="19">
    <source>
        <dbReference type="Pfam" id="PF23020"/>
    </source>
</evidence>
<evidence type="ECO:0000256" key="16">
    <source>
        <dbReference type="SAM" id="Phobius"/>
    </source>
</evidence>
<comment type="similarity">
    <text evidence="2 14">Belongs to the peroxin-14 family.</text>
</comment>
<gene>
    <name evidence="21" type="primary">LOC116189238</name>
</gene>
<evidence type="ECO:0000313" key="21">
    <source>
        <dbReference type="RefSeq" id="XP_031374667.1"/>
    </source>
</evidence>
<evidence type="ECO:0000256" key="3">
    <source>
        <dbReference type="ARBA" id="ARBA00022448"/>
    </source>
</evidence>
<evidence type="ECO:0000259" key="17">
    <source>
        <dbReference type="Pfam" id="PF04695"/>
    </source>
</evidence>
<dbReference type="GO" id="GO:1990429">
    <property type="term" value="C:peroxisomal importomer complex"/>
    <property type="evidence" value="ECO:0007669"/>
    <property type="project" value="TreeGrafter"/>
</dbReference>
<comment type="subcellular location">
    <subcellularLocation>
        <location evidence="1">Peroxisome membrane</location>
        <topology evidence="1">Single-pass membrane protein</topology>
    </subcellularLocation>
</comment>
<dbReference type="Gene3D" id="1.10.10.10">
    <property type="entry name" value="Winged helix-like DNA-binding domain superfamily/Winged helix DNA-binding domain"/>
    <property type="match status" value="1"/>
</dbReference>
<feature type="domain" description="Peroxisome membrane anchor protein Pex14p N-terminal" evidence="17">
    <location>
        <begin position="49"/>
        <end position="93"/>
    </location>
</feature>
<evidence type="ECO:0000256" key="7">
    <source>
        <dbReference type="ARBA" id="ARBA00023010"/>
    </source>
</evidence>
<keyword evidence="6 16" id="KW-1133">Transmembrane helix</keyword>
<evidence type="ECO:0000256" key="14">
    <source>
        <dbReference type="RuleBase" id="RU367032"/>
    </source>
</evidence>
<evidence type="ECO:0000256" key="11">
    <source>
        <dbReference type="ARBA" id="ARBA00029691"/>
    </source>
</evidence>
<evidence type="ECO:0000259" key="18">
    <source>
        <dbReference type="Pfam" id="PF18097"/>
    </source>
</evidence>
<dbReference type="Proteomes" id="UP000515151">
    <property type="component" value="Chromosome 8"/>
</dbReference>
<comment type="subunit">
    <text evidence="13">Interacts with PEX13; forming the PEX13-PEX14 docking complex. Interacts with PEX5 (via WxxxF/Y motifs).</text>
</comment>
<evidence type="ECO:0000256" key="6">
    <source>
        <dbReference type="ARBA" id="ARBA00022989"/>
    </source>
</evidence>
<dbReference type="InterPro" id="IPR025655">
    <property type="entry name" value="PEX14"/>
</dbReference>
<keyword evidence="7" id="KW-0811">Translocation</keyword>
<reference evidence="20" key="1">
    <citation type="journal article" date="2020" name="Plant Biotechnol. J.">
        <title>The pomegranate (Punica granatum L.) draft genome dissects genetic divergence between soft- and hard-seeded cultivars.</title>
        <authorList>
            <person name="Luo X."/>
            <person name="Li H."/>
            <person name="Wu Z."/>
            <person name="Yao W."/>
            <person name="Zhao P."/>
            <person name="Cao D."/>
            <person name="Yu H."/>
            <person name="Li K."/>
            <person name="Poudel K."/>
            <person name="Zhao D."/>
            <person name="Zhang F."/>
            <person name="Xia X."/>
            <person name="Chen L."/>
            <person name="Wang Q."/>
            <person name="Jing D."/>
            <person name="Cao S."/>
        </authorList>
    </citation>
    <scope>NUCLEOTIDE SEQUENCE [LARGE SCALE GENOMIC DNA]</scope>
    <source>
        <strain evidence="20">cv. Tunisia</strain>
    </source>
</reference>
<evidence type="ECO:0000256" key="15">
    <source>
        <dbReference type="SAM" id="MobiDB-lite"/>
    </source>
</evidence>
<dbReference type="Gene3D" id="1.20.5.420">
    <property type="entry name" value="Immunoglobulin FC, subunit C"/>
    <property type="match status" value="1"/>
</dbReference>
<protein>
    <recommendedName>
        <fullName evidence="10 14">Peroxisomal membrane protein PEX14</fullName>
    </recommendedName>
    <alternativeName>
        <fullName evidence="11 14">Peroxin-14</fullName>
    </alternativeName>
</protein>
<feature type="transmembrane region" description="Helical" evidence="16">
    <location>
        <begin position="139"/>
        <end position="160"/>
    </location>
</feature>
<evidence type="ECO:0000313" key="20">
    <source>
        <dbReference type="Proteomes" id="UP000515151"/>
    </source>
</evidence>
<keyword evidence="20" id="KW-1185">Reference proteome</keyword>
<evidence type="ECO:0000256" key="2">
    <source>
        <dbReference type="ARBA" id="ARBA00005443"/>
    </source>
</evidence>
<keyword evidence="8 14" id="KW-0472">Membrane</keyword>
<evidence type="ECO:0000256" key="10">
    <source>
        <dbReference type="ARBA" id="ARBA00029502"/>
    </source>
</evidence>
<dbReference type="InterPro" id="IPR041212">
    <property type="entry name" value="Vta1_C"/>
</dbReference>
<sequence length="271" mass="29479">MSSQSAGCKAQSTAVEFAQRESEDPKNVSTEDAEASSGRSVCLNSGAVREEQVQNAMKFLSHPRVRSSPVVHQRTFLEKKGLTKEEIDVALQREKAARIGREPLLKSSTDDRPQVSLQVLQPSGAIASLRPLHWYHFHWSHSILAIGLLAASGAATAIFLKNSFIPRLKSWIYKVIPGSSPTLVEGRGSCRCGKSAAEDVKLDYTSCSMCNRNVSESDVSDLNYQPPPEKIAEAHRVAKFAVGALAFDDVSGALDYLRKSVELLTNPSAVP</sequence>
<name>A0A6P8BUS6_PUNGR</name>
<dbReference type="PANTHER" id="PTHR23058">
    <property type="entry name" value="PEROXISOMAL MEMBRANE PROTEIN PEX14"/>
    <property type="match status" value="1"/>
</dbReference>
<dbReference type="AlphaFoldDB" id="A0A6P8BUS6"/>
<evidence type="ECO:0000256" key="12">
    <source>
        <dbReference type="ARBA" id="ARBA00053920"/>
    </source>
</evidence>
<evidence type="ECO:0000256" key="1">
    <source>
        <dbReference type="ARBA" id="ARBA00004549"/>
    </source>
</evidence>
<dbReference type="OrthoDB" id="441517at2759"/>
<dbReference type="Pfam" id="PF04695">
    <property type="entry name" value="Pex14_N"/>
    <property type="match status" value="1"/>
</dbReference>
<keyword evidence="3 14" id="KW-0813">Transport</keyword>
<evidence type="ECO:0000256" key="9">
    <source>
        <dbReference type="ARBA" id="ARBA00023140"/>
    </source>
</evidence>
<feature type="domain" description="Peroxisomal membrane protein PEX14 central plants" evidence="19">
    <location>
        <begin position="136"/>
        <end position="176"/>
    </location>
</feature>
<reference evidence="21" key="2">
    <citation type="submission" date="2025-08" db="UniProtKB">
        <authorList>
            <consortium name="RefSeq"/>
        </authorList>
    </citation>
    <scope>IDENTIFICATION</scope>
    <source>
        <tissue evidence="21">Leaf</tissue>
    </source>
</reference>
<dbReference type="FunFam" id="1.10.10.10:FF:000217">
    <property type="entry name" value="Peroxisomal membrane protein PEX14"/>
    <property type="match status" value="1"/>
</dbReference>
<organism evidence="20 21">
    <name type="scientific">Punica granatum</name>
    <name type="common">Pomegranate</name>
    <dbReference type="NCBI Taxonomy" id="22663"/>
    <lineage>
        <taxon>Eukaryota</taxon>
        <taxon>Viridiplantae</taxon>
        <taxon>Streptophyta</taxon>
        <taxon>Embryophyta</taxon>
        <taxon>Tracheophyta</taxon>
        <taxon>Spermatophyta</taxon>
        <taxon>Magnoliopsida</taxon>
        <taxon>eudicotyledons</taxon>
        <taxon>Gunneridae</taxon>
        <taxon>Pentapetalae</taxon>
        <taxon>rosids</taxon>
        <taxon>malvids</taxon>
        <taxon>Myrtales</taxon>
        <taxon>Lythraceae</taxon>
        <taxon>Punica</taxon>
    </lineage>
</organism>
<dbReference type="GO" id="GO:0005778">
    <property type="term" value="C:peroxisomal membrane"/>
    <property type="evidence" value="ECO:0007669"/>
    <property type="project" value="UniProtKB-SubCell"/>
</dbReference>
<accession>A0A6P8BUS6</accession>
<dbReference type="GO" id="GO:0005102">
    <property type="term" value="F:signaling receptor binding"/>
    <property type="evidence" value="ECO:0007669"/>
    <property type="project" value="TreeGrafter"/>
</dbReference>
<feature type="compositionally biased region" description="Polar residues" evidence="15">
    <location>
        <begin position="1"/>
        <end position="14"/>
    </location>
</feature>
<comment type="function">
    <text evidence="12 14">Component of the PEX13-PEX14 docking complex, a translocon channel that specifically mediates the import of peroxisomal cargo proteins bound to PEX5 receptor. The PEX13-PEX14 docking complex forms a large import pore which can be opened to a diameter of about 9 nm. Mechanistically, PEX5 receptor along with cargo proteins associates with the PEX14 subunit of the PEX13-PEX14 docking complex in the cytosol, leading to the insertion of the receptor into the organelle membrane with the concomitant translocation of the cargo into the peroxisome matrix.</text>
</comment>
<evidence type="ECO:0000256" key="13">
    <source>
        <dbReference type="ARBA" id="ARBA00064754"/>
    </source>
</evidence>
<feature type="region of interest" description="Disordered" evidence="15">
    <location>
        <begin position="1"/>
        <end position="40"/>
    </location>
</feature>
<proteinExistence type="inferred from homology"/>
<keyword evidence="5 14" id="KW-0653">Protein transport</keyword>
<keyword evidence="4 16" id="KW-0812">Transmembrane</keyword>
<dbReference type="InterPro" id="IPR054154">
    <property type="entry name" value="PEX14-like_M_plants"/>
</dbReference>
<dbReference type="PANTHER" id="PTHR23058:SF0">
    <property type="entry name" value="PEROXISOMAL MEMBRANE PROTEIN PEX14"/>
    <property type="match status" value="1"/>
</dbReference>
<dbReference type="GO" id="GO:0016560">
    <property type="term" value="P:protein import into peroxisome matrix, docking"/>
    <property type="evidence" value="ECO:0007669"/>
    <property type="project" value="UniProtKB-UniRule"/>
</dbReference>
<evidence type="ECO:0000256" key="4">
    <source>
        <dbReference type="ARBA" id="ARBA00022692"/>
    </source>
</evidence>
<feature type="domain" description="Vta1 C-terminal" evidence="18">
    <location>
        <begin position="228"/>
        <end position="265"/>
    </location>
</feature>
<dbReference type="InterPro" id="IPR006785">
    <property type="entry name" value="Pex14_N"/>
</dbReference>
<keyword evidence="9 14" id="KW-0576">Peroxisome</keyword>
<evidence type="ECO:0000256" key="8">
    <source>
        <dbReference type="ARBA" id="ARBA00023136"/>
    </source>
</evidence>
<dbReference type="RefSeq" id="XP_031374667.1">
    <property type="nucleotide sequence ID" value="XM_031518807.1"/>
</dbReference>
<dbReference type="Pfam" id="PF18097">
    <property type="entry name" value="Vta1_C"/>
    <property type="match status" value="1"/>
</dbReference>
<dbReference type="GeneID" id="116189238"/>